<keyword evidence="1" id="KW-0472">Membrane</keyword>
<sequence>MPTPKLESVAVPVGLGGAVLGLAMGGFWQVVASQNDEHCAELEQTHSAGVCKLGALVWGPEIVVSAAVVGLLVCWFALATAEVRPKALLVLAVPVLTPVAALLFGAFGMLGWFRIVVPAVVLGLGMAGSATLATARRPASYRWDLRYPPNP</sequence>
<dbReference type="AlphaFoldDB" id="A0A3E0H1M1"/>
<evidence type="ECO:0000256" key="1">
    <source>
        <dbReference type="SAM" id="Phobius"/>
    </source>
</evidence>
<evidence type="ECO:0000313" key="3">
    <source>
        <dbReference type="Proteomes" id="UP000256269"/>
    </source>
</evidence>
<reference evidence="2 3" key="1">
    <citation type="submission" date="2018-08" db="EMBL/GenBank/DDBJ databases">
        <title>Genomic Encyclopedia of Archaeal and Bacterial Type Strains, Phase II (KMG-II): from individual species to whole genera.</title>
        <authorList>
            <person name="Goeker M."/>
        </authorList>
    </citation>
    <scope>NUCLEOTIDE SEQUENCE [LARGE SCALE GENOMIC DNA]</scope>
    <source>
        <strain evidence="2 3">DSM 45791</strain>
    </source>
</reference>
<organism evidence="2 3">
    <name type="scientific">Kutzneria buriramensis</name>
    <dbReference type="NCBI Taxonomy" id="1045776"/>
    <lineage>
        <taxon>Bacteria</taxon>
        <taxon>Bacillati</taxon>
        <taxon>Actinomycetota</taxon>
        <taxon>Actinomycetes</taxon>
        <taxon>Pseudonocardiales</taxon>
        <taxon>Pseudonocardiaceae</taxon>
        <taxon>Kutzneria</taxon>
    </lineage>
</organism>
<protein>
    <submittedName>
        <fullName evidence="2">Uncharacterized protein</fullName>
    </submittedName>
</protein>
<gene>
    <name evidence="2" type="ORF">BCF44_11642</name>
</gene>
<proteinExistence type="predicted"/>
<evidence type="ECO:0000313" key="2">
    <source>
        <dbReference type="EMBL" id="REH36173.1"/>
    </source>
</evidence>
<feature type="transmembrane region" description="Helical" evidence="1">
    <location>
        <begin position="88"/>
        <end position="109"/>
    </location>
</feature>
<dbReference type="RefSeq" id="WP_116179485.1">
    <property type="nucleotide sequence ID" value="NZ_CP144375.1"/>
</dbReference>
<feature type="transmembrane region" description="Helical" evidence="1">
    <location>
        <begin position="9"/>
        <end position="28"/>
    </location>
</feature>
<dbReference type="Proteomes" id="UP000256269">
    <property type="component" value="Unassembled WGS sequence"/>
</dbReference>
<name>A0A3E0H1M1_9PSEU</name>
<accession>A0A3E0H1M1</accession>
<keyword evidence="1" id="KW-0812">Transmembrane</keyword>
<feature type="transmembrane region" description="Helical" evidence="1">
    <location>
        <begin position="62"/>
        <end position="81"/>
    </location>
</feature>
<comment type="caution">
    <text evidence="2">The sequence shown here is derived from an EMBL/GenBank/DDBJ whole genome shotgun (WGS) entry which is preliminary data.</text>
</comment>
<feature type="transmembrane region" description="Helical" evidence="1">
    <location>
        <begin position="115"/>
        <end position="135"/>
    </location>
</feature>
<dbReference type="EMBL" id="QUNO01000016">
    <property type="protein sequence ID" value="REH36173.1"/>
    <property type="molecule type" value="Genomic_DNA"/>
</dbReference>
<keyword evidence="3" id="KW-1185">Reference proteome</keyword>
<keyword evidence="1" id="KW-1133">Transmembrane helix</keyword>